<proteinExistence type="predicted"/>
<keyword evidence="1" id="KW-0472">Membrane</keyword>
<evidence type="ECO:0000313" key="3">
    <source>
        <dbReference type="Proteomes" id="UP000624244"/>
    </source>
</evidence>
<dbReference type="AlphaFoldDB" id="A0A8H5ZEH9"/>
<keyword evidence="1" id="KW-0812">Transmembrane</keyword>
<accession>A0A8H5ZEH9</accession>
<feature type="transmembrane region" description="Helical" evidence="1">
    <location>
        <begin position="59"/>
        <end position="79"/>
    </location>
</feature>
<sequence>LRSTSSTYRQILGVALYLELARALDKRLARARLVSDVSARRQPASLVALRDSVPATKAALLYVVFLSTLLPTSTLLSIVKTTSHKGKISLTIAFYYNNLK</sequence>
<comment type="caution">
    <text evidence="2">The sequence shown here is derived from an EMBL/GenBank/DDBJ whole genome shotgun (WGS) entry which is preliminary data.</text>
</comment>
<evidence type="ECO:0000313" key="2">
    <source>
        <dbReference type="EMBL" id="KAF5847762.1"/>
    </source>
</evidence>
<feature type="non-terminal residue" evidence="2">
    <location>
        <position position="1"/>
    </location>
</feature>
<dbReference type="Proteomes" id="UP000624244">
    <property type="component" value="Unassembled WGS sequence"/>
</dbReference>
<dbReference type="EMBL" id="WNKQ01000012">
    <property type="protein sequence ID" value="KAF5847762.1"/>
    <property type="molecule type" value="Genomic_DNA"/>
</dbReference>
<reference evidence="2" key="1">
    <citation type="submission" date="2019-11" db="EMBL/GenBank/DDBJ databases">
        <title>Bipolaris sorokiniana Genome sequencing.</title>
        <authorList>
            <person name="Wang H."/>
        </authorList>
    </citation>
    <scope>NUCLEOTIDE SEQUENCE</scope>
</reference>
<gene>
    <name evidence="2" type="ORF">GGP41_009012</name>
</gene>
<organism evidence="2 3">
    <name type="scientific">Cochliobolus sativus</name>
    <name type="common">Common root rot and spot blotch fungus</name>
    <name type="synonym">Bipolaris sorokiniana</name>
    <dbReference type="NCBI Taxonomy" id="45130"/>
    <lineage>
        <taxon>Eukaryota</taxon>
        <taxon>Fungi</taxon>
        <taxon>Dikarya</taxon>
        <taxon>Ascomycota</taxon>
        <taxon>Pezizomycotina</taxon>
        <taxon>Dothideomycetes</taxon>
        <taxon>Pleosporomycetidae</taxon>
        <taxon>Pleosporales</taxon>
        <taxon>Pleosporineae</taxon>
        <taxon>Pleosporaceae</taxon>
        <taxon>Bipolaris</taxon>
    </lineage>
</organism>
<keyword evidence="1" id="KW-1133">Transmembrane helix</keyword>
<name>A0A8H5ZEH9_COCSA</name>
<protein>
    <submittedName>
        <fullName evidence="2">Uncharacterized protein</fullName>
    </submittedName>
</protein>
<evidence type="ECO:0000256" key="1">
    <source>
        <dbReference type="SAM" id="Phobius"/>
    </source>
</evidence>